<evidence type="ECO:0000256" key="3">
    <source>
        <dbReference type="ARBA" id="ARBA00022737"/>
    </source>
</evidence>
<feature type="binding site" evidence="8">
    <location>
        <position position="220"/>
    </location>
    <ligand>
        <name>Zn(2+)</name>
        <dbReference type="ChEBI" id="CHEBI:29105"/>
        <label>1</label>
    </ligand>
</feature>
<name>A0ABU4WIU5_9BACT</name>
<feature type="binding site" evidence="8">
    <location>
        <position position="184"/>
    </location>
    <ligand>
        <name>Zn(2+)</name>
        <dbReference type="ChEBI" id="CHEBI:29105"/>
        <label>2</label>
    </ligand>
</feature>
<dbReference type="InterPro" id="IPR008971">
    <property type="entry name" value="HSP40/DnaJ_pept-bd"/>
</dbReference>
<dbReference type="Gene3D" id="1.10.287.110">
    <property type="entry name" value="DnaJ domain"/>
    <property type="match status" value="1"/>
</dbReference>
<feature type="zinc finger region" description="CR-type" evidence="9">
    <location>
        <begin position="154"/>
        <end position="232"/>
    </location>
</feature>
<keyword evidence="4 8" id="KW-0863">Zinc-finger</keyword>
<keyword evidence="7 8" id="KW-0143">Chaperone</keyword>
<feature type="domain" description="CR-type" evidence="11">
    <location>
        <begin position="154"/>
        <end position="232"/>
    </location>
</feature>
<keyword evidence="6 8" id="KW-0346">Stress response</keyword>
<dbReference type="InterPro" id="IPR036869">
    <property type="entry name" value="J_dom_sf"/>
</dbReference>
<protein>
    <recommendedName>
        <fullName evidence="8">Chaperone protein DnaJ</fullName>
    </recommendedName>
</protein>
<dbReference type="CDD" id="cd06257">
    <property type="entry name" value="DnaJ"/>
    <property type="match status" value="1"/>
</dbReference>
<dbReference type="Proteomes" id="UP001275932">
    <property type="component" value="Unassembled WGS sequence"/>
</dbReference>
<dbReference type="PROSITE" id="PS50076">
    <property type="entry name" value="DNAJ_2"/>
    <property type="match status" value="1"/>
</dbReference>
<evidence type="ECO:0000256" key="5">
    <source>
        <dbReference type="ARBA" id="ARBA00022833"/>
    </source>
</evidence>
<keyword evidence="5 8" id="KW-0862">Zinc</keyword>
<dbReference type="CDD" id="cd10747">
    <property type="entry name" value="DnaJ_C"/>
    <property type="match status" value="1"/>
</dbReference>
<feature type="repeat" description="CXXCXGXG motif" evidence="8">
    <location>
        <begin position="167"/>
        <end position="174"/>
    </location>
</feature>
<evidence type="ECO:0000256" key="2">
    <source>
        <dbReference type="ARBA" id="ARBA00022723"/>
    </source>
</evidence>
<dbReference type="SUPFAM" id="SSF49493">
    <property type="entry name" value="HSP40/DnaJ peptide-binding domain"/>
    <property type="match status" value="2"/>
</dbReference>
<keyword evidence="12" id="KW-0560">Oxidoreductase</keyword>
<keyword evidence="2 8" id="KW-0479">Metal-binding</keyword>
<gene>
    <name evidence="8 12" type="primary">dnaJ</name>
    <name evidence="12" type="ORF">MOX91_08130</name>
</gene>
<dbReference type="InterPro" id="IPR001623">
    <property type="entry name" value="DnaJ_domain"/>
</dbReference>
<evidence type="ECO:0000256" key="1">
    <source>
        <dbReference type="ARBA" id="ARBA00022705"/>
    </source>
</evidence>
<dbReference type="PROSITE" id="PS51188">
    <property type="entry name" value="ZF_CR"/>
    <property type="match status" value="1"/>
</dbReference>
<evidence type="ECO:0000256" key="8">
    <source>
        <dbReference type="HAMAP-Rule" id="MF_01152"/>
    </source>
</evidence>
<comment type="caution">
    <text evidence="12">The sequence shown here is derived from an EMBL/GenBank/DDBJ whole genome shotgun (WGS) entry which is preliminary data.</text>
</comment>
<dbReference type="NCBIfam" id="TIGR02349">
    <property type="entry name" value="DnaJ_bact"/>
    <property type="match status" value="1"/>
</dbReference>
<reference evidence="12 13" key="1">
    <citation type="submission" date="2022-03" db="EMBL/GenBank/DDBJ databases">
        <title>Novel taxa within the pig intestine.</title>
        <authorList>
            <person name="Wylensek D."/>
            <person name="Bishof K."/>
            <person name="Afrizal A."/>
            <person name="Clavel T."/>
        </authorList>
    </citation>
    <scope>NUCLEOTIDE SEQUENCE [LARGE SCALE GENOMIC DNA]</scope>
    <source>
        <strain evidence="12 13">CLA-KB-P66</strain>
    </source>
</reference>
<dbReference type="NCBIfam" id="NF008035">
    <property type="entry name" value="PRK10767.1"/>
    <property type="match status" value="1"/>
</dbReference>
<dbReference type="PANTHER" id="PTHR43096:SF52">
    <property type="entry name" value="DNAJ HOMOLOG 1, MITOCHONDRIAL-RELATED"/>
    <property type="match status" value="1"/>
</dbReference>
<proteinExistence type="inferred from homology"/>
<feature type="binding site" evidence="8">
    <location>
        <position position="206"/>
    </location>
    <ligand>
        <name>Zn(2+)</name>
        <dbReference type="ChEBI" id="CHEBI:29105"/>
        <label>2</label>
    </ligand>
</feature>
<dbReference type="Gene3D" id="2.10.230.10">
    <property type="entry name" value="Heat shock protein DnaJ, cysteine-rich domain"/>
    <property type="match status" value="1"/>
</dbReference>
<evidence type="ECO:0000259" key="10">
    <source>
        <dbReference type="PROSITE" id="PS50076"/>
    </source>
</evidence>
<dbReference type="HAMAP" id="MF_01152">
    <property type="entry name" value="DnaJ"/>
    <property type="match status" value="1"/>
</dbReference>
<comment type="function">
    <text evidence="8">Participates actively in the response to hyperosmotic and heat shock by preventing the aggregation of stress-denatured proteins and by disaggregating proteins, also in an autonomous, DnaK-independent fashion. Unfolded proteins bind initially to DnaJ; upon interaction with the DnaJ-bound protein, DnaK hydrolyzes its bound ATP, resulting in the formation of a stable complex. GrpE releases ADP from DnaK; ATP binding to DnaK triggers the release of the substrate protein, thus completing the reaction cycle. Several rounds of ATP-dependent interactions between DnaJ, DnaK and GrpE are required for fully efficient folding. Also involved, together with DnaK and GrpE, in the DNA replication of plasmids through activation of initiation proteins.</text>
</comment>
<dbReference type="PRINTS" id="PR00625">
    <property type="entry name" value="JDOMAIN"/>
</dbReference>
<comment type="subunit">
    <text evidence="8">Homodimer.</text>
</comment>
<feature type="domain" description="J" evidence="10">
    <location>
        <begin position="4"/>
        <end position="69"/>
    </location>
</feature>
<feature type="repeat" description="CXXCXGXG motif" evidence="8">
    <location>
        <begin position="184"/>
        <end position="191"/>
    </location>
</feature>
<dbReference type="Pfam" id="PF00684">
    <property type="entry name" value="DnaJ_CXXCXGXG"/>
    <property type="match status" value="1"/>
</dbReference>
<dbReference type="GO" id="GO:0016491">
    <property type="term" value="F:oxidoreductase activity"/>
    <property type="evidence" value="ECO:0007669"/>
    <property type="project" value="UniProtKB-KW"/>
</dbReference>
<feature type="binding site" evidence="8">
    <location>
        <position position="187"/>
    </location>
    <ligand>
        <name>Zn(2+)</name>
        <dbReference type="ChEBI" id="CHEBI:29105"/>
        <label>2</label>
    </ligand>
</feature>
<dbReference type="EMBL" id="JALBUT010000009">
    <property type="protein sequence ID" value="MDX8416139.1"/>
    <property type="molecule type" value="Genomic_DNA"/>
</dbReference>
<evidence type="ECO:0000256" key="9">
    <source>
        <dbReference type="PROSITE-ProRule" id="PRU00546"/>
    </source>
</evidence>
<dbReference type="SMART" id="SM00271">
    <property type="entry name" value="DnaJ"/>
    <property type="match status" value="1"/>
</dbReference>
<dbReference type="InterPro" id="IPR012724">
    <property type="entry name" value="DnaJ"/>
</dbReference>
<dbReference type="InterPro" id="IPR001305">
    <property type="entry name" value="HSP_DnaJ_Cys-rich_dom"/>
</dbReference>
<evidence type="ECO:0000259" key="11">
    <source>
        <dbReference type="PROSITE" id="PS51188"/>
    </source>
</evidence>
<keyword evidence="1 8" id="KW-0235">DNA replication</keyword>
<dbReference type="Gene3D" id="2.60.260.20">
    <property type="entry name" value="Urease metallochaperone UreE, N-terminal domain"/>
    <property type="match status" value="2"/>
</dbReference>
<dbReference type="SUPFAM" id="SSF57938">
    <property type="entry name" value="DnaJ/Hsp40 cysteine-rich domain"/>
    <property type="match status" value="1"/>
</dbReference>
<accession>A0ABU4WIU5</accession>
<keyword evidence="13" id="KW-1185">Reference proteome</keyword>
<dbReference type="Pfam" id="PF01556">
    <property type="entry name" value="DnaJ_C"/>
    <property type="match status" value="1"/>
</dbReference>
<dbReference type="InterPro" id="IPR002939">
    <property type="entry name" value="DnaJ_C"/>
</dbReference>
<evidence type="ECO:0000256" key="6">
    <source>
        <dbReference type="ARBA" id="ARBA00023016"/>
    </source>
</evidence>
<comment type="subcellular location">
    <subcellularLocation>
        <location evidence="8">Cytoplasm</location>
    </subcellularLocation>
</comment>
<feature type="binding site" evidence="8">
    <location>
        <position position="167"/>
    </location>
    <ligand>
        <name>Zn(2+)</name>
        <dbReference type="ChEBI" id="CHEBI:29105"/>
        <label>1</label>
    </ligand>
</feature>
<dbReference type="PANTHER" id="PTHR43096">
    <property type="entry name" value="DNAJ HOMOLOG 1, MITOCHONDRIAL-RELATED"/>
    <property type="match status" value="1"/>
</dbReference>
<sequence>MPEDYYQMLGVSKDASLQEIKKAYRKLAIKYHPDKNPGNKEAEEKFKQISDAYQVLSDEEKRAAYDRYGHAAFQAGGMGGPSGAAGGGMGGFRDASDVFREFFGSMGGGMGGFESFFGGMGGGSYEEHSDPNEPQRGSDLRMELSITLEEAARGVEKTIRYSRLAVCKTCGGFGTTDKSSKKTCPTCKGSGHVMTSSGFMRFSQTCPKCGGKGYVIEKPCQTCGGTGLVKEKAETVIKIPAGVYTGSRLRKSGAGNAGENGGEAGDLYVVIEVLENDVFERDGDDLRFDMPIKFTLAALGGSVEVKTLTGKVSLKIPAGTQTGTVFRLKGHGMPKLRGGGNGDEYVKVHVEVPKNMTSEQKSKLEDFAKACGDDANKEPSFFSRAKKFFS</sequence>
<dbReference type="Pfam" id="PF00226">
    <property type="entry name" value="DnaJ"/>
    <property type="match status" value="1"/>
</dbReference>
<feature type="binding site" evidence="8">
    <location>
        <position position="170"/>
    </location>
    <ligand>
        <name>Zn(2+)</name>
        <dbReference type="ChEBI" id="CHEBI:29105"/>
        <label>1</label>
    </ligand>
</feature>
<feature type="repeat" description="CXXCXGXG motif" evidence="8">
    <location>
        <begin position="206"/>
        <end position="213"/>
    </location>
</feature>
<feature type="binding site" evidence="8">
    <location>
        <position position="223"/>
    </location>
    <ligand>
        <name>Zn(2+)</name>
        <dbReference type="ChEBI" id="CHEBI:29105"/>
        <label>1</label>
    </ligand>
</feature>
<feature type="binding site" evidence="8">
    <location>
        <position position="209"/>
    </location>
    <ligand>
        <name>Zn(2+)</name>
        <dbReference type="ChEBI" id="CHEBI:29105"/>
        <label>2</label>
    </ligand>
</feature>
<dbReference type="CDD" id="cd10719">
    <property type="entry name" value="DnaJ_zf"/>
    <property type="match status" value="1"/>
</dbReference>
<comment type="similarity">
    <text evidence="8">Belongs to the DnaJ family.</text>
</comment>
<comment type="cofactor">
    <cofactor evidence="8">
        <name>Zn(2+)</name>
        <dbReference type="ChEBI" id="CHEBI:29105"/>
    </cofactor>
    <text evidence="8">Binds 2 Zn(2+) ions per monomer.</text>
</comment>
<evidence type="ECO:0000313" key="12">
    <source>
        <dbReference type="EMBL" id="MDX8416139.1"/>
    </source>
</evidence>
<feature type="repeat" description="CXXCXGXG motif" evidence="8">
    <location>
        <begin position="220"/>
        <end position="227"/>
    </location>
</feature>
<evidence type="ECO:0000256" key="7">
    <source>
        <dbReference type="ARBA" id="ARBA00023186"/>
    </source>
</evidence>
<comment type="domain">
    <text evidence="8">The J domain is necessary and sufficient to stimulate DnaK ATPase activity. Zinc center 1 plays an important role in the autonomous, DnaK-independent chaperone activity of DnaJ. Zinc center 2 is essential for interaction with DnaK and for DnaJ activity.</text>
</comment>
<evidence type="ECO:0000313" key="13">
    <source>
        <dbReference type="Proteomes" id="UP001275932"/>
    </source>
</evidence>
<keyword evidence="8" id="KW-0963">Cytoplasm</keyword>
<evidence type="ECO:0000256" key="4">
    <source>
        <dbReference type="ARBA" id="ARBA00022771"/>
    </source>
</evidence>
<organism evidence="12 13">
    <name type="scientific">Intestinicryptomonas porci</name>
    <dbReference type="NCBI Taxonomy" id="2926320"/>
    <lineage>
        <taxon>Bacteria</taxon>
        <taxon>Pseudomonadati</taxon>
        <taxon>Verrucomicrobiota</taxon>
        <taxon>Opitutia</taxon>
        <taxon>Opitutales</taxon>
        <taxon>Intestinicryptomonaceae</taxon>
        <taxon>Intestinicryptomonas</taxon>
    </lineage>
</organism>
<dbReference type="InterPro" id="IPR018253">
    <property type="entry name" value="DnaJ_domain_CS"/>
</dbReference>
<dbReference type="RefSeq" id="WP_370397592.1">
    <property type="nucleotide sequence ID" value="NZ_JALBUT010000009.1"/>
</dbReference>
<dbReference type="InterPro" id="IPR036410">
    <property type="entry name" value="HSP_DnaJ_Cys-rich_dom_sf"/>
</dbReference>
<dbReference type="PROSITE" id="PS00636">
    <property type="entry name" value="DNAJ_1"/>
    <property type="match status" value="1"/>
</dbReference>
<keyword evidence="3 8" id="KW-0677">Repeat</keyword>
<dbReference type="SUPFAM" id="SSF46565">
    <property type="entry name" value="Chaperone J-domain"/>
    <property type="match status" value="1"/>
</dbReference>